<reference evidence="1 2" key="1">
    <citation type="submission" date="2016-10" db="EMBL/GenBank/DDBJ databases">
        <title>Draft genome sequences of four alkaliphilic bacteria belonging to the Anaerobacillus genus.</title>
        <authorList>
            <person name="Bassil N.M."/>
            <person name="Lloyd J.R."/>
        </authorList>
    </citation>
    <scope>NUCLEOTIDE SEQUENCE [LARGE SCALE GENOMIC DNA]</scope>
    <source>
        <strain evidence="1 2">DSM 22531</strain>
    </source>
</reference>
<dbReference type="AlphaFoldDB" id="A0A1S2LW84"/>
<accession>A0A1S2LW84</accession>
<comment type="caution">
    <text evidence="1">The sequence shown here is derived from an EMBL/GenBank/DDBJ whole genome shotgun (WGS) entry which is preliminary data.</text>
</comment>
<keyword evidence="2" id="KW-1185">Reference proteome</keyword>
<proteinExistence type="predicted"/>
<organism evidence="1 2">
    <name type="scientific">Anaerobacillus alkalidiazotrophicus</name>
    <dbReference type="NCBI Taxonomy" id="472963"/>
    <lineage>
        <taxon>Bacteria</taxon>
        <taxon>Bacillati</taxon>
        <taxon>Bacillota</taxon>
        <taxon>Bacilli</taxon>
        <taxon>Bacillales</taxon>
        <taxon>Bacillaceae</taxon>
        <taxon>Anaerobacillus</taxon>
    </lineage>
</organism>
<evidence type="ECO:0000313" key="2">
    <source>
        <dbReference type="Proteomes" id="UP000180057"/>
    </source>
</evidence>
<dbReference type="STRING" id="472963.BKP45_21000"/>
<protein>
    <submittedName>
        <fullName evidence="1">Uncharacterized protein</fullName>
    </submittedName>
</protein>
<gene>
    <name evidence="1" type="ORF">BKP45_21000</name>
</gene>
<dbReference type="EMBL" id="MLQS01000034">
    <property type="protein sequence ID" value="OIJ16788.1"/>
    <property type="molecule type" value="Genomic_DNA"/>
</dbReference>
<sequence>MYSGMNLQYSKNIGEWIDEKGQVACFDLSVKTGKSSCLLIKKDIFLKFLEENKLKVFWTCLGEKQILGDSFTQKRPRV</sequence>
<name>A0A1S2LW84_9BACI</name>
<evidence type="ECO:0000313" key="1">
    <source>
        <dbReference type="EMBL" id="OIJ16788.1"/>
    </source>
</evidence>
<dbReference type="Proteomes" id="UP000180057">
    <property type="component" value="Unassembled WGS sequence"/>
</dbReference>